<dbReference type="GO" id="GO:0005743">
    <property type="term" value="C:mitochondrial inner membrane"/>
    <property type="evidence" value="ECO:0007669"/>
    <property type="project" value="UniProtKB-SubCell"/>
</dbReference>
<dbReference type="InterPro" id="IPR011527">
    <property type="entry name" value="ABC1_TM_dom"/>
</dbReference>
<dbReference type="ProteomicsDB" id="213947"/>
<dbReference type="InterPro" id="IPR039421">
    <property type="entry name" value="Type_1_exporter"/>
</dbReference>
<dbReference type="TAIR" id="AT4G25450">
    <property type="gene designation" value="ABCB28"/>
</dbReference>
<evidence type="ECO:0000256" key="2">
    <source>
        <dbReference type="ARBA" id="ARBA00022448"/>
    </source>
</evidence>
<dbReference type="GO" id="GO:0016887">
    <property type="term" value="F:ATP hydrolysis activity"/>
    <property type="evidence" value="ECO:0007669"/>
    <property type="project" value="InterPro"/>
</dbReference>
<dbReference type="Gene3D" id="3.40.50.300">
    <property type="entry name" value="P-loop containing nucleotide triphosphate hydrolases"/>
    <property type="match status" value="1"/>
</dbReference>
<keyword evidence="15 16" id="KW-1267">Proteomics identification</keyword>
<keyword evidence="13" id="KW-1185">Reference proteome</keyword>
<evidence type="ECO:0000313" key="11">
    <source>
        <dbReference type="Araport" id="AT4G25450"/>
    </source>
</evidence>
<dbReference type="PANTHER" id="PTHR43394">
    <property type="entry name" value="ATP-DEPENDENT PERMEASE MDL1, MITOCHONDRIAL"/>
    <property type="match status" value="1"/>
</dbReference>
<name>F4JSM3_ARATH</name>
<dbReference type="Pfam" id="PF00664">
    <property type="entry name" value="ABC_membrane"/>
    <property type="match status" value="1"/>
</dbReference>
<keyword evidence="5" id="KW-0067">ATP-binding</keyword>
<evidence type="ECO:0000256" key="7">
    <source>
        <dbReference type="ARBA" id="ARBA00023136"/>
    </source>
</evidence>
<evidence type="ECO:0000313" key="13">
    <source>
        <dbReference type="Proteomes" id="UP000006548"/>
    </source>
</evidence>
<dbReference type="HOGENOM" id="CLU_000604_84_3_1"/>
<dbReference type="SUPFAM" id="SSF90123">
    <property type="entry name" value="ABC transporter transmembrane region"/>
    <property type="match status" value="1"/>
</dbReference>
<dbReference type="Pfam" id="PF00005">
    <property type="entry name" value="ABC_tran"/>
    <property type="match status" value="1"/>
</dbReference>
<evidence type="ECO:0000256" key="6">
    <source>
        <dbReference type="ARBA" id="ARBA00022989"/>
    </source>
</evidence>
<evidence type="ECO:0000256" key="8">
    <source>
        <dbReference type="SAM" id="Phobius"/>
    </source>
</evidence>
<proteinExistence type="evidence at protein level"/>
<keyword evidence="2" id="KW-0813">Transport</keyword>
<dbReference type="ExpressionAtlas" id="F4JSM3">
    <property type="expression patterns" value="baseline and differential"/>
</dbReference>
<dbReference type="SMART" id="SM00382">
    <property type="entry name" value="AAA"/>
    <property type="match status" value="1"/>
</dbReference>
<dbReference type="GeneID" id="828650"/>
<evidence type="ECO:0000313" key="12">
    <source>
        <dbReference type="EMBL" id="AEE85063.1"/>
    </source>
</evidence>
<dbReference type="InterPro" id="IPR027417">
    <property type="entry name" value="P-loop_NTPase"/>
</dbReference>
<evidence type="ECO:0000256" key="3">
    <source>
        <dbReference type="ARBA" id="ARBA00022692"/>
    </source>
</evidence>
<dbReference type="SMR" id="F4JSM3"/>
<keyword evidence="6 8" id="KW-1133">Transmembrane helix</keyword>
<dbReference type="EMBL" id="CP002687">
    <property type="protein sequence ID" value="AEE85063.1"/>
    <property type="molecule type" value="Genomic_DNA"/>
</dbReference>
<protein>
    <submittedName>
        <fullName evidence="12">Non-intrinsic ABC protein 8</fullName>
    </submittedName>
</protein>
<dbReference type="PROSITE" id="PS00211">
    <property type="entry name" value="ABC_TRANSPORTER_1"/>
    <property type="match status" value="1"/>
</dbReference>
<dbReference type="GO" id="GO:0140359">
    <property type="term" value="F:ABC-type transporter activity"/>
    <property type="evidence" value="ECO:0007669"/>
    <property type="project" value="InterPro"/>
</dbReference>
<dbReference type="SUPFAM" id="SSF52540">
    <property type="entry name" value="P-loop containing nucleoside triphosphate hydrolases"/>
    <property type="match status" value="1"/>
</dbReference>
<feature type="domain" description="ABC transmembrane type-1" evidence="10">
    <location>
        <begin position="1"/>
        <end position="224"/>
    </location>
</feature>
<dbReference type="FunFam" id="3.40.50.300:FF:000403">
    <property type="entry name" value="ATP-binding cassette sub-family B member 8, mitochondrial"/>
    <property type="match status" value="1"/>
</dbReference>
<sequence>MTAIWENVMAILRAQIFRRVLIQKAEFFDKYKVGELTGLLTSDLGALNSIVNDNISRDRGFRAFTEVFGTICILFTLSPQLAPVLGLLMLAVSVLVAVYKRSTVPVYKSHGLAQATMSDCVSETFSAIRTVRSFSGEKRQMSIFGSQILAYKLSGLKLGTFKSINESITRVAVYISLLALYCLGGSKVKTGELAVGTVVSFIGYTFTLTFAVQGLVNTFGDLRGTFAAIDRINSILNAVDIDEALAYGLERDIHTKKVQDENLKLFLSAGPNVNIRHLDKYYMSNLKSTNNLRTLTWAGDVCLDDVHFAYPLRPDVKVLDGLSLTLNSGTVTALVGSSGAGKSTIVQLLARFYEPTQGRITVGGEDVRMFDKSEWAKVVSIVNQEPVLFSLSVAENIAYGLPNEHVSKDDIIKAAKAANAHDFIISLPQGYDTLVGERGGLLSGGQRQRVAIARSLLKNAPILILDEATSALDAVSERLVQSALNRLMKDRTTLVIAHRLSTVQSANQIAVCSDGKIIELGTHSELVAQKGSYASLVGTQRLAFE</sequence>
<dbReference type="InterPro" id="IPR017871">
    <property type="entry name" value="ABC_transporter-like_CS"/>
</dbReference>
<dbReference type="InterPro" id="IPR003593">
    <property type="entry name" value="AAA+_ATPase"/>
</dbReference>
<evidence type="ECO:0007829" key="15">
    <source>
        <dbReference type="PeptideAtlas" id="F4JSM3"/>
    </source>
</evidence>
<dbReference type="PROSITE" id="PS50893">
    <property type="entry name" value="ABC_TRANSPORTER_2"/>
    <property type="match status" value="1"/>
</dbReference>
<feature type="transmembrane region" description="Helical" evidence="8">
    <location>
        <begin position="194"/>
        <end position="216"/>
    </location>
</feature>
<dbReference type="Gene3D" id="1.20.1560.10">
    <property type="entry name" value="ABC transporter type 1, transmembrane domain"/>
    <property type="match status" value="2"/>
</dbReference>
<keyword evidence="4" id="KW-0547">Nucleotide-binding</keyword>
<dbReference type="AlphaFoldDB" id="F4JSM3"/>
<evidence type="ECO:0007829" key="16">
    <source>
        <dbReference type="ProteomicsDB" id="F4JSM3"/>
    </source>
</evidence>
<feature type="transmembrane region" description="Helical" evidence="8">
    <location>
        <begin position="171"/>
        <end position="188"/>
    </location>
</feature>
<keyword evidence="3 8" id="KW-0812">Transmembrane</keyword>
<evidence type="ECO:0000256" key="4">
    <source>
        <dbReference type="ARBA" id="ARBA00022741"/>
    </source>
</evidence>
<evidence type="ECO:0000313" key="14">
    <source>
        <dbReference type="TAIR" id="AT4G25450"/>
    </source>
</evidence>
<reference evidence="13" key="2">
    <citation type="journal article" date="2017" name="Plant J.">
        <title>Araport11: a complete reannotation of the Arabidopsis thaliana reference genome.</title>
        <authorList>
            <person name="Cheng C.Y."/>
            <person name="Krishnakumar V."/>
            <person name="Chan A.P."/>
            <person name="Thibaud-Nissen F."/>
            <person name="Schobel S."/>
            <person name="Town C.D."/>
        </authorList>
    </citation>
    <scope>GENOME REANNOTATION</scope>
    <source>
        <strain evidence="13">cv. Columbia</strain>
    </source>
</reference>
<evidence type="ECO:0000256" key="5">
    <source>
        <dbReference type="ARBA" id="ARBA00022840"/>
    </source>
</evidence>
<dbReference type="InterPro" id="IPR003439">
    <property type="entry name" value="ABC_transporter-like_ATP-bd"/>
</dbReference>
<gene>
    <name evidence="12 14" type="primary">ABCB28</name>
    <name evidence="12" type="synonym">ATNAP8</name>
    <name evidence="12" type="synonym">ATP-binding cassette B28</name>
    <name evidence="12" type="synonym">NAP8</name>
    <name evidence="12" type="synonym">non-intrinsic ABC protein 8</name>
    <name evidence="11 12" type="ordered locus">At4g25450</name>
    <name evidence="12" type="ordered locus">At4g25460</name>
    <name evidence="12" type="ORF">T30C3.5</name>
</gene>
<comment type="subcellular location">
    <subcellularLocation>
        <location evidence="1">Mitochondrion inner membrane</location>
        <topology evidence="1">Multi-pass membrane protein</topology>
    </subcellularLocation>
</comment>
<evidence type="ECO:0000259" key="10">
    <source>
        <dbReference type="PROSITE" id="PS50929"/>
    </source>
</evidence>
<accession>F4JSM3</accession>
<reference evidence="12 13" key="1">
    <citation type="journal article" date="1999" name="Nature">
        <title>Sequence and analysis of chromosome 4 of the plant Arabidopsis thaliana.</title>
        <authorList>
            <consortium name="EU"/>
            <consortium name="CSHL and WU Arabidopsis Sequencing Project"/>
            <person name="Mayer K."/>
            <person name="Schuller C."/>
            <person name="Wambutt R."/>
            <person name="Murphy G."/>
            <person name="Volckaert G."/>
            <person name="Pohl T."/>
            <person name="Dusterhoft A."/>
            <person name="Stiekema W."/>
            <person name="Entian K.D."/>
            <person name="Terryn N."/>
            <person name="Harris B."/>
            <person name="Ansorge W."/>
            <person name="Brandt P."/>
            <person name="Grivell L."/>
            <person name="Rieger M."/>
            <person name="Weichselgartner M."/>
            <person name="de Simone V."/>
            <person name="Obermaier B."/>
            <person name="Mache R."/>
            <person name="Muller M."/>
            <person name="Kreis M."/>
            <person name="Delseny M."/>
            <person name="Puigdomenech P."/>
            <person name="Watson M."/>
            <person name="Schmidtheini T."/>
            <person name="Reichert B."/>
            <person name="Portatelle D."/>
            <person name="Perez-Alonso M."/>
            <person name="Boutry M."/>
            <person name="Bancroft I."/>
            <person name="Vos P."/>
            <person name="Hoheisel J."/>
            <person name="Zimmermann W."/>
            <person name="Wedler H."/>
            <person name="Ridley P."/>
            <person name="Langham S.A."/>
            <person name="McCullagh B."/>
            <person name="Bilham L."/>
            <person name="Robben J."/>
            <person name="Van der Schueren J."/>
            <person name="Grymonprez B."/>
            <person name="Chuang Y.J."/>
            <person name="Vandenbussche F."/>
            <person name="Braeken M."/>
            <person name="Weltjens I."/>
            <person name="Voet M."/>
            <person name="Bastiaens I."/>
            <person name="Aert R."/>
            <person name="Defoor E."/>
            <person name="Weitzenegger T."/>
            <person name="Bothe G."/>
            <person name="Ramsperger U."/>
            <person name="Hilbert H."/>
            <person name="Braun M."/>
            <person name="Holzer E."/>
            <person name="Brandt A."/>
            <person name="Peters S."/>
            <person name="van Staveren M."/>
            <person name="Dirske W."/>
            <person name="Mooijman P."/>
            <person name="Klein Lankhorst R."/>
            <person name="Rose M."/>
            <person name="Hauf J."/>
            <person name="Kotter P."/>
            <person name="Berneiser S."/>
            <person name="Hempel S."/>
            <person name="Feldpausch M."/>
            <person name="Lamberth S."/>
            <person name="Van den Daele H."/>
            <person name="De Keyser A."/>
            <person name="Buysshaert C."/>
            <person name="Gielen J."/>
            <person name="Villarroel R."/>
            <person name="De Clercq R."/>
            <person name="Van Montagu M."/>
            <person name="Rogers J."/>
            <person name="Cronin A."/>
            <person name="Quail M."/>
            <person name="Bray-Allen S."/>
            <person name="Clark L."/>
            <person name="Doggett J."/>
            <person name="Hall S."/>
            <person name="Kay M."/>
            <person name="Lennard N."/>
            <person name="McLay K."/>
            <person name="Mayes R."/>
            <person name="Pettett A."/>
            <person name="Rajandream M.A."/>
            <person name="Lyne M."/>
            <person name="Benes V."/>
            <person name="Rechmann S."/>
            <person name="Borkova D."/>
            <person name="Blocker H."/>
            <person name="Scharfe M."/>
            <person name="Grimm M."/>
            <person name="Lohnert T.H."/>
            <person name="Dose S."/>
            <person name="de Haan M."/>
            <person name="Maarse A."/>
            <person name="Schafer M."/>
            <person name="Muller-Auer S."/>
            <person name="Gabel C."/>
            <person name="Fuchs M."/>
            <person name="Fartmann B."/>
            <person name="Granderath K."/>
            <person name="Dauner D."/>
            <person name="Herzl A."/>
            <person name="Neumann S."/>
            <person name="Argiriou A."/>
            <person name="Vitale D."/>
            <person name="Liguori R."/>
            <person name="Piravandi E."/>
            <person name="Massenet O."/>
            <person name="Quigley F."/>
            <person name="Clabauld G."/>
            <person name="Mundlein A."/>
            <person name="Felber R."/>
            <person name="Schnabl S."/>
            <person name="Hiller R."/>
            <person name="Schmidt W."/>
            <person name="Lecharny A."/>
            <person name="Aubourg S."/>
            <person name="Chefdor F."/>
            <person name="Cooke R."/>
            <person name="Berger C."/>
            <person name="Montfort A."/>
            <person name="Casacuberta E."/>
            <person name="Gibbons T."/>
            <person name="Weber N."/>
            <person name="Vandenbol M."/>
            <person name="Bargues M."/>
            <person name="Terol J."/>
            <person name="Torres A."/>
            <person name="Perez-Perez A."/>
            <person name="Purnelle B."/>
            <person name="Bent E."/>
            <person name="Johnson S."/>
            <person name="Tacon D."/>
            <person name="Jesse T."/>
            <person name="Heijnen L."/>
            <person name="Schwarz S."/>
            <person name="Scholler P."/>
            <person name="Heber S."/>
            <person name="Francs P."/>
            <person name="Bielke C."/>
            <person name="Frishman D."/>
            <person name="Haase D."/>
            <person name="Lemcke K."/>
            <person name="Mewes H.W."/>
            <person name="Stocker S."/>
            <person name="Zaccaria P."/>
            <person name="Bevan M."/>
            <person name="Wilson R.K."/>
            <person name="de la Bastide M."/>
            <person name="Habermann K."/>
            <person name="Parnell L."/>
            <person name="Dedhia N."/>
            <person name="Gnoj L."/>
            <person name="Schutz K."/>
            <person name="Huang E."/>
            <person name="Spiegel L."/>
            <person name="Sehkon M."/>
            <person name="Murray J."/>
            <person name="Sheet P."/>
            <person name="Cordes M."/>
            <person name="Abu-Threideh J."/>
            <person name="Stoneking T."/>
            <person name="Kalicki J."/>
            <person name="Graves T."/>
            <person name="Harmon G."/>
            <person name="Edwards J."/>
            <person name="Latreille P."/>
            <person name="Courtney L."/>
            <person name="Cloud J."/>
            <person name="Abbott A."/>
            <person name="Scott K."/>
            <person name="Johnson D."/>
            <person name="Minx P."/>
            <person name="Bentley D."/>
            <person name="Fulton B."/>
            <person name="Miller N."/>
            <person name="Greco T."/>
            <person name="Kemp K."/>
            <person name="Kramer J."/>
            <person name="Fulton L."/>
            <person name="Mardis E."/>
            <person name="Dante M."/>
            <person name="Pepin K."/>
            <person name="Hillier L."/>
            <person name="Nelson J."/>
            <person name="Spieth J."/>
            <person name="Ryan E."/>
            <person name="Andrews S."/>
            <person name="Geisel C."/>
            <person name="Layman D."/>
            <person name="Du H."/>
            <person name="Ali J."/>
            <person name="Berghoff A."/>
            <person name="Jones K."/>
            <person name="Drone K."/>
            <person name="Cotton M."/>
            <person name="Joshu C."/>
            <person name="Antonoiu B."/>
            <person name="Zidanic M."/>
            <person name="Strong C."/>
            <person name="Sun H."/>
            <person name="Lamar B."/>
            <person name="Yordan C."/>
            <person name="Ma P."/>
            <person name="Zhong J."/>
            <person name="Preston R."/>
            <person name="Vil D."/>
            <person name="Shekher M."/>
            <person name="Matero A."/>
            <person name="Shah R."/>
            <person name="Swaby I.K."/>
            <person name="O'Shaughnessy A."/>
            <person name="Rodriguez M."/>
            <person name="Hoffmann J."/>
            <person name="Till S."/>
            <person name="Granat S."/>
            <person name="Shohdy N."/>
            <person name="Hasegawa A."/>
            <person name="Hameed A."/>
            <person name="Lodhi M."/>
            <person name="Johnson A."/>
            <person name="Chen E."/>
            <person name="Marra M."/>
            <person name="Martienssen R."/>
            <person name="McCombie W.R."/>
        </authorList>
    </citation>
    <scope>NUCLEOTIDE SEQUENCE [LARGE SCALE GENOMIC DNA]</scope>
    <source>
        <strain evidence="13">cv. Columbia</strain>
    </source>
</reference>
<dbReference type="RefSeq" id="NP_001078446.1">
    <property type="nucleotide sequence ID" value="NM_001084977.1"/>
</dbReference>
<dbReference type="Araport" id="AT4G25450"/>
<dbReference type="PROSITE" id="PS50929">
    <property type="entry name" value="ABC_TM1F"/>
    <property type="match status" value="1"/>
</dbReference>
<evidence type="ECO:0000256" key="1">
    <source>
        <dbReference type="ARBA" id="ARBA00004448"/>
    </source>
</evidence>
<keyword evidence="7 8" id="KW-0472">Membrane</keyword>
<feature type="domain" description="ABC transporter" evidence="9">
    <location>
        <begin position="301"/>
        <end position="539"/>
    </location>
</feature>
<feature type="transmembrane region" description="Helical" evidence="8">
    <location>
        <begin position="81"/>
        <end position="99"/>
    </location>
</feature>
<organism evidence="12 13">
    <name type="scientific">Arabidopsis thaliana</name>
    <name type="common">Mouse-ear cress</name>
    <dbReference type="NCBI Taxonomy" id="3702"/>
    <lineage>
        <taxon>Eukaryota</taxon>
        <taxon>Viridiplantae</taxon>
        <taxon>Streptophyta</taxon>
        <taxon>Embryophyta</taxon>
        <taxon>Tracheophyta</taxon>
        <taxon>Spermatophyta</taxon>
        <taxon>Magnoliopsida</taxon>
        <taxon>eudicotyledons</taxon>
        <taxon>Gunneridae</taxon>
        <taxon>Pentapetalae</taxon>
        <taxon>rosids</taxon>
        <taxon>malvids</taxon>
        <taxon>Brassicales</taxon>
        <taxon>Brassicaceae</taxon>
        <taxon>Camelineae</taxon>
        <taxon>Arabidopsis</taxon>
    </lineage>
</organism>
<dbReference type="GO" id="GO:0005524">
    <property type="term" value="F:ATP binding"/>
    <property type="evidence" value="ECO:0007669"/>
    <property type="project" value="UniProtKB-KW"/>
</dbReference>
<dbReference type="Proteomes" id="UP000006548">
    <property type="component" value="Chromosome 4"/>
</dbReference>
<evidence type="ECO:0000259" key="9">
    <source>
        <dbReference type="PROSITE" id="PS50893"/>
    </source>
</evidence>
<dbReference type="PANTHER" id="PTHR43394:SF7">
    <property type="entry name" value="ABC TRANSPORTER B FAMILY MEMBER 28"/>
    <property type="match status" value="1"/>
</dbReference>
<dbReference type="InterPro" id="IPR036640">
    <property type="entry name" value="ABC1_TM_sf"/>
</dbReference>